<keyword evidence="7" id="KW-1185">Reference proteome</keyword>
<comment type="subcellular location">
    <subcellularLocation>
        <location evidence="1">Membrane</location>
        <topology evidence="1">Multi-pass membrane protein</topology>
    </subcellularLocation>
</comment>
<feature type="transmembrane region" description="Helical" evidence="5">
    <location>
        <begin position="39"/>
        <end position="60"/>
    </location>
</feature>
<keyword evidence="2 5" id="KW-0812">Transmembrane</keyword>
<dbReference type="EMBL" id="CP094348">
    <property type="protein sequence ID" value="UOB21372.1"/>
    <property type="molecule type" value="Genomic_DNA"/>
</dbReference>
<name>A0ABY3ZX50_9STAP</name>
<evidence type="ECO:0000256" key="2">
    <source>
        <dbReference type="ARBA" id="ARBA00022692"/>
    </source>
</evidence>
<dbReference type="InterPro" id="IPR000292">
    <property type="entry name" value="For/NO2_transpt"/>
</dbReference>
<gene>
    <name evidence="6" type="ORF">MRZ06_04620</name>
</gene>
<proteinExistence type="predicted"/>
<organism evidence="6 7">
    <name type="scientific">Macrococcus armenti</name>
    <dbReference type="NCBI Taxonomy" id="2875764"/>
    <lineage>
        <taxon>Bacteria</taxon>
        <taxon>Bacillati</taxon>
        <taxon>Bacillota</taxon>
        <taxon>Bacilli</taxon>
        <taxon>Bacillales</taxon>
        <taxon>Staphylococcaceae</taxon>
        <taxon>Macrococcus</taxon>
    </lineage>
</organism>
<dbReference type="Gene3D" id="1.20.1080.10">
    <property type="entry name" value="Glycerol uptake facilitator protein"/>
    <property type="match status" value="1"/>
</dbReference>
<feature type="transmembrane region" description="Helical" evidence="5">
    <location>
        <begin position="169"/>
        <end position="186"/>
    </location>
</feature>
<dbReference type="PANTHER" id="PTHR30520:SF8">
    <property type="entry name" value="NITRITE TRANSPORTER NIRC"/>
    <property type="match status" value="1"/>
</dbReference>
<dbReference type="PANTHER" id="PTHR30520">
    <property type="entry name" value="FORMATE TRANSPORTER-RELATED"/>
    <property type="match status" value="1"/>
</dbReference>
<dbReference type="RefSeq" id="WP_243366945.1">
    <property type="nucleotide sequence ID" value="NZ_CP094348.1"/>
</dbReference>
<protein>
    <submittedName>
        <fullName evidence="6">Formate/nitrite transporter family protein</fullName>
    </submittedName>
</protein>
<reference evidence="6" key="1">
    <citation type="submission" date="2022-03" db="EMBL/GenBank/DDBJ databases">
        <authorList>
            <person name="Vrbovska V."/>
            <person name="Kovarovic V."/>
            <person name="Botka T."/>
            <person name="Pantucek R."/>
        </authorList>
    </citation>
    <scope>NUCLEOTIDE SEQUENCE</scope>
    <source>
        <strain evidence="6">CCM 2609</strain>
    </source>
</reference>
<evidence type="ECO:0000313" key="7">
    <source>
        <dbReference type="Proteomes" id="UP000830343"/>
    </source>
</evidence>
<evidence type="ECO:0000256" key="3">
    <source>
        <dbReference type="ARBA" id="ARBA00022989"/>
    </source>
</evidence>
<evidence type="ECO:0000256" key="1">
    <source>
        <dbReference type="ARBA" id="ARBA00004141"/>
    </source>
</evidence>
<feature type="transmembrane region" description="Helical" evidence="5">
    <location>
        <begin position="72"/>
        <end position="93"/>
    </location>
</feature>
<keyword evidence="4 5" id="KW-0472">Membrane</keyword>
<accession>A0ABY3ZX50</accession>
<evidence type="ECO:0000313" key="6">
    <source>
        <dbReference type="EMBL" id="UOB21372.1"/>
    </source>
</evidence>
<sequence length="271" mass="30370">MKQQADLESEFFYGRLLMEGIQHTVTTKQGLISSFTIRYLMRAMMAGFIIALITIFTWKLKIDFLKVTDSGVAALIGGIGFSVALVFIMFTYSELLTSNFMYFTVGMYYKTIDLYHALLVFLVCFIGNILGGLVLFLMLSISTLLSDEMIKLIITTTEYKAHTLTAYDIFIRGIFANFFINISIIVSMHFKEAFPKMFVLMIGVTIFAYMGYEHVIANGIIFTGAVVNGISSEYYLDIIKNIIMSGLGNYIGGGLLIGLFYAYLNAPKSSK</sequence>
<feature type="transmembrane region" description="Helical" evidence="5">
    <location>
        <begin position="198"/>
        <end position="222"/>
    </location>
</feature>
<evidence type="ECO:0000256" key="5">
    <source>
        <dbReference type="SAM" id="Phobius"/>
    </source>
</evidence>
<dbReference type="Pfam" id="PF01226">
    <property type="entry name" value="Form_Nir_trans"/>
    <property type="match status" value="1"/>
</dbReference>
<feature type="transmembrane region" description="Helical" evidence="5">
    <location>
        <begin position="114"/>
        <end position="139"/>
    </location>
</feature>
<reference evidence="6" key="2">
    <citation type="submission" date="2022-04" db="EMBL/GenBank/DDBJ databases">
        <title>Antimicrobial genetic elements in methicillin-resistant Macrococcus armenti.</title>
        <authorList>
            <person name="Keller J.E."/>
            <person name="Schwendener S."/>
            <person name="Pantucek R."/>
            <person name="Perreten V."/>
        </authorList>
    </citation>
    <scope>NUCLEOTIDE SEQUENCE</scope>
    <source>
        <strain evidence="6">CCM 2609</strain>
    </source>
</reference>
<evidence type="ECO:0000256" key="4">
    <source>
        <dbReference type="ARBA" id="ARBA00023136"/>
    </source>
</evidence>
<dbReference type="InterPro" id="IPR023271">
    <property type="entry name" value="Aquaporin-like"/>
</dbReference>
<dbReference type="Proteomes" id="UP000830343">
    <property type="component" value="Chromosome"/>
</dbReference>
<keyword evidence="3 5" id="KW-1133">Transmembrane helix</keyword>
<feature type="transmembrane region" description="Helical" evidence="5">
    <location>
        <begin position="242"/>
        <end position="264"/>
    </location>
</feature>